<keyword evidence="2 5" id="KW-0645">Protease</keyword>
<feature type="active site" description="Charge relay system" evidence="5">
    <location>
        <position position="254"/>
    </location>
</feature>
<comment type="caution">
    <text evidence="9">The sequence shown here is derived from an EMBL/GenBank/DDBJ whole genome shotgun (WGS) entry which is preliminary data.</text>
</comment>
<sequence length="386" mass="39562">MRIAVRAFAVTALVALAAPATAHAADGWELPAMSVPAAHAVSKGDGVTVAVIDTGVRTGHPALAGRASEGPDFMQENDKDQPWYGRHGTSMASSVLDVAPGAKVLGLRAIRDREDPKYVRWQDQIGKSDPSSKGVDSVAKAIRYATDNGARVISMSLGTDTPFAAYQSSEADAVTYALSKGVVVIASLGNEGDEDNPVAYPAAYPGVLTVAASTPDGSRAPFSSVHSYADVAAPGVAIYGADISGGRKRVNGTSSAGALTAGVAALIVAKYPGLAPRQVEQLLQRTASTASAGHNPLTGYGVVNAAGALKAAAALTPESAVLPVRKDKPAEHFGQGDDGTPRMTNVPIEMEYIAMGAVFGVPGLLAIVIGWLLRRSGKKMLAAAPR</sequence>
<dbReference type="Pfam" id="PF00082">
    <property type="entry name" value="Peptidase_S8"/>
    <property type="match status" value="1"/>
</dbReference>
<evidence type="ECO:0000256" key="6">
    <source>
        <dbReference type="SAM" id="Phobius"/>
    </source>
</evidence>
<feature type="transmembrane region" description="Helical" evidence="6">
    <location>
        <begin position="352"/>
        <end position="373"/>
    </location>
</feature>
<protein>
    <submittedName>
        <fullName evidence="9">S8 family serine peptidase</fullName>
    </submittedName>
</protein>
<evidence type="ECO:0000256" key="2">
    <source>
        <dbReference type="ARBA" id="ARBA00022670"/>
    </source>
</evidence>
<dbReference type="InterPro" id="IPR015500">
    <property type="entry name" value="Peptidase_S8_subtilisin-rel"/>
</dbReference>
<name>A0ABV5ZSE7_9PSEU</name>
<evidence type="ECO:0000256" key="7">
    <source>
        <dbReference type="SAM" id="SignalP"/>
    </source>
</evidence>
<dbReference type="PROSITE" id="PS00136">
    <property type="entry name" value="SUBTILASE_ASP"/>
    <property type="match status" value="1"/>
</dbReference>
<comment type="similarity">
    <text evidence="1 5">Belongs to the peptidase S8 family.</text>
</comment>
<dbReference type="PANTHER" id="PTHR43806:SF11">
    <property type="entry name" value="CEREVISIN-RELATED"/>
    <property type="match status" value="1"/>
</dbReference>
<dbReference type="InterPro" id="IPR000209">
    <property type="entry name" value="Peptidase_S8/S53_dom"/>
</dbReference>
<evidence type="ECO:0000256" key="5">
    <source>
        <dbReference type="PROSITE-ProRule" id="PRU01240"/>
    </source>
</evidence>
<evidence type="ECO:0000256" key="3">
    <source>
        <dbReference type="ARBA" id="ARBA00022801"/>
    </source>
</evidence>
<dbReference type="EMBL" id="JBHLZU010000006">
    <property type="protein sequence ID" value="MFB9903807.1"/>
    <property type="molecule type" value="Genomic_DNA"/>
</dbReference>
<accession>A0ABV5ZSE7</accession>
<keyword evidence="10" id="KW-1185">Reference proteome</keyword>
<keyword evidence="4 5" id="KW-0720">Serine protease</keyword>
<keyword evidence="6" id="KW-0472">Membrane</keyword>
<proteinExistence type="inferred from homology"/>
<gene>
    <name evidence="9" type="ORF">ACFFQA_07645</name>
</gene>
<feature type="chain" id="PRO_5046240566" evidence="7">
    <location>
        <begin position="25"/>
        <end position="386"/>
    </location>
</feature>
<feature type="active site" description="Charge relay system" evidence="5">
    <location>
        <position position="53"/>
    </location>
</feature>
<keyword evidence="6" id="KW-0812">Transmembrane</keyword>
<keyword evidence="6" id="KW-1133">Transmembrane helix</keyword>
<organism evidence="9 10">
    <name type="scientific">Allokutzneria oryzae</name>
    <dbReference type="NCBI Taxonomy" id="1378989"/>
    <lineage>
        <taxon>Bacteria</taxon>
        <taxon>Bacillati</taxon>
        <taxon>Actinomycetota</taxon>
        <taxon>Actinomycetes</taxon>
        <taxon>Pseudonocardiales</taxon>
        <taxon>Pseudonocardiaceae</taxon>
        <taxon>Allokutzneria</taxon>
    </lineage>
</organism>
<evidence type="ECO:0000313" key="10">
    <source>
        <dbReference type="Proteomes" id="UP001589693"/>
    </source>
</evidence>
<keyword evidence="3 5" id="KW-0378">Hydrolase</keyword>
<dbReference type="RefSeq" id="WP_377850965.1">
    <property type="nucleotide sequence ID" value="NZ_JBHLZU010000006.1"/>
</dbReference>
<feature type="domain" description="Peptidase S8/S53" evidence="8">
    <location>
        <begin position="44"/>
        <end position="301"/>
    </location>
</feature>
<dbReference type="InterPro" id="IPR036852">
    <property type="entry name" value="Peptidase_S8/S53_dom_sf"/>
</dbReference>
<evidence type="ECO:0000313" key="9">
    <source>
        <dbReference type="EMBL" id="MFB9903807.1"/>
    </source>
</evidence>
<dbReference type="PROSITE" id="PS51892">
    <property type="entry name" value="SUBTILASE"/>
    <property type="match status" value="1"/>
</dbReference>
<keyword evidence="7" id="KW-0732">Signal</keyword>
<dbReference type="PRINTS" id="PR00723">
    <property type="entry name" value="SUBTILISIN"/>
</dbReference>
<dbReference type="Proteomes" id="UP001589693">
    <property type="component" value="Unassembled WGS sequence"/>
</dbReference>
<dbReference type="InterPro" id="IPR023827">
    <property type="entry name" value="Peptidase_S8_Asp-AS"/>
</dbReference>
<dbReference type="InterPro" id="IPR050131">
    <property type="entry name" value="Peptidase_S8_subtilisin-like"/>
</dbReference>
<evidence type="ECO:0000256" key="1">
    <source>
        <dbReference type="ARBA" id="ARBA00011073"/>
    </source>
</evidence>
<evidence type="ECO:0000259" key="8">
    <source>
        <dbReference type="Pfam" id="PF00082"/>
    </source>
</evidence>
<dbReference type="SUPFAM" id="SSF52743">
    <property type="entry name" value="Subtilisin-like"/>
    <property type="match status" value="1"/>
</dbReference>
<dbReference type="Gene3D" id="3.40.50.200">
    <property type="entry name" value="Peptidase S8/S53 domain"/>
    <property type="match status" value="1"/>
</dbReference>
<feature type="active site" description="Charge relay system" evidence="5">
    <location>
        <position position="87"/>
    </location>
</feature>
<feature type="signal peptide" evidence="7">
    <location>
        <begin position="1"/>
        <end position="24"/>
    </location>
</feature>
<reference evidence="9 10" key="1">
    <citation type="submission" date="2024-09" db="EMBL/GenBank/DDBJ databases">
        <authorList>
            <person name="Sun Q."/>
            <person name="Mori K."/>
        </authorList>
    </citation>
    <scope>NUCLEOTIDE SEQUENCE [LARGE SCALE GENOMIC DNA]</scope>
    <source>
        <strain evidence="9 10">TBRC 7907</strain>
    </source>
</reference>
<dbReference type="PANTHER" id="PTHR43806">
    <property type="entry name" value="PEPTIDASE S8"/>
    <property type="match status" value="1"/>
</dbReference>
<evidence type="ECO:0000256" key="4">
    <source>
        <dbReference type="ARBA" id="ARBA00022825"/>
    </source>
</evidence>